<evidence type="ECO:0000256" key="4">
    <source>
        <dbReference type="ARBA" id="ARBA00022801"/>
    </source>
</evidence>
<dbReference type="GO" id="GO:0004520">
    <property type="term" value="F:DNA endonuclease activity"/>
    <property type="evidence" value="ECO:0007669"/>
    <property type="project" value="InterPro"/>
</dbReference>
<dbReference type="InterPro" id="IPR042211">
    <property type="entry name" value="CRISPR-assoc_Cas1_N"/>
</dbReference>
<comment type="subunit">
    <text evidence="8">Homodimer, forms a heterotetramer with a Cas2 homodimer.</text>
</comment>
<dbReference type="InterPro" id="IPR033641">
    <property type="entry name" value="Cas1_I-E"/>
</dbReference>
<dbReference type="NCBIfam" id="TIGR00287">
    <property type="entry name" value="cas1"/>
    <property type="match status" value="1"/>
</dbReference>
<dbReference type="GO" id="GO:0051607">
    <property type="term" value="P:defense response to virus"/>
    <property type="evidence" value="ECO:0007669"/>
    <property type="project" value="UniProtKB-UniRule"/>
</dbReference>
<evidence type="ECO:0000313" key="9">
    <source>
        <dbReference type="EMBL" id="SNC73483.1"/>
    </source>
</evidence>
<dbReference type="GO" id="GO:0016787">
    <property type="term" value="F:hydrolase activity"/>
    <property type="evidence" value="ECO:0007669"/>
    <property type="project" value="UniProtKB-KW"/>
</dbReference>
<comment type="similarity">
    <text evidence="8">Belongs to the CRISPR-associated endonuclease Cas1 family.</text>
</comment>
<dbReference type="PANTHER" id="PTHR34353:SF3">
    <property type="entry name" value="CRISPR-ASSOCIATED ENDONUCLEASE CAS1"/>
    <property type="match status" value="1"/>
</dbReference>
<dbReference type="EMBL" id="FYEZ01000003">
    <property type="protein sequence ID" value="SNC73483.1"/>
    <property type="molecule type" value="Genomic_DNA"/>
</dbReference>
<keyword evidence="2 8" id="KW-0479">Metal-binding</keyword>
<proteinExistence type="inferred from homology"/>
<reference evidence="9 10" key="1">
    <citation type="submission" date="2017-06" db="EMBL/GenBank/DDBJ databases">
        <authorList>
            <person name="Kim H.J."/>
            <person name="Triplett B.A."/>
        </authorList>
    </citation>
    <scope>NUCLEOTIDE SEQUENCE [LARGE SCALE GENOMIC DNA]</scope>
    <source>
        <strain evidence="9 10">DSM 22179</strain>
    </source>
</reference>
<evidence type="ECO:0000256" key="8">
    <source>
        <dbReference type="HAMAP-Rule" id="MF_01470"/>
    </source>
</evidence>
<keyword evidence="3 8" id="KW-0255">Endonuclease</keyword>
<dbReference type="Pfam" id="PF01867">
    <property type="entry name" value="Cas_Cas1"/>
    <property type="match status" value="2"/>
</dbReference>
<dbReference type="EC" id="3.1.-.-" evidence="8"/>
<comment type="function">
    <text evidence="8">CRISPR (clustered regularly interspaced short palindromic repeat), is an adaptive immune system that provides protection against mobile genetic elements (viruses, transposable elements and conjugative plasmids). CRISPR clusters contain spacers, sequences complementary to antecedent mobile elements, and target invading nucleic acids. CRISPR clusters are transcribed and processed into CRISPR RNA (crRNA). Acts as a dsDNA endonuclease. Involved in the integration of spacer DNA into the CRISPR cassette.</text>
</comment>
<keyword evidence="4 8" id="KW-0378">Hydrolase</keyword>
<sequence>MSTVGRRNARVPELVRLEDRISFLYLERCVINRAGNALTATTVEGVVHIPMAAVSCVLVGPGASVTHAAMALMADSASTMVWVGEAGVRYYAHGQGLSTRTALLERQAAVVSHQRRRLDLARRMYGRRFPGEDVTRASMQQLRGREGARVRRLYREEAARTGVPWTGRSYDPNDFAGGDPVNRSLSAANHALYGVVHAAVVAMGCSPHLGVVHTGHTQSFVHDLADLYKAEFTIPLAFDVAADADPDDEVEGLVRRRFRDLQKDGNLLSRCARDLKDLLMPGEELDDPVLGGQVIYLWDENQEPVAGGRLQDVVPW</sequence>
<evidence type="ECO:0000256" key="5">
    <source>
        <dbReference type="ARBA" id="ARBA00022842"/>
    </source>
</evidence>
<dbReference type="PANTHER" id="PTHR34353">
    <property type="entry name" value="CRISPR-ASSOCIATED ENDONUCLEASE CAS1 1"/>
    <property type="match status" value="1"/>
</dbReference>
<keyword evidence="1 8" id="KW-0540">Nuclease</keyword>
<accession>A0A212U5E9</accession>
<evidence type="ECO:0000256" key="3">
    <source>
        <dbReference type="ARBA" id="ARBA00022759"/>
    </source>
</evidence>
<organism evidence="9 10">
    <name type="scientific">Kytococcus aerolatus</name>
    <dbReference type="NCBI Taxonomy" id="592308"/>
    <lineage>
        <taxon>Bacteria</taxon>
        <taxon>Bacillati</taxon>
        <taxon>Actinomycetota</taxon>
        <taxon>Actinomycetes</taxon>
        <taxon>Micrococcales</taxon>
        <taxon>Kytococcaceae</taxon>
        <taxon>Kytococcus</taxon>
    </lineage>
</organism>
<evidence type="ECO:0000256" key="2">
    <source>
        <dbReference type="ARBA" id="ARBA00022723"/>
    </source>
</evidence>
<dbReference type="OrthoDB" id="9777847at2"/>
<evidence type="ECO:0000256" key="1">
    <source>
        <dbReference type="ARBA" id="ARBA00022722"/>
    </source>
</evidence>
<keyword evidence="6 8" id="KW-0051">Antiviral defense</keyword>
<dbReference type="NCBIfam" id="TIGR03638">
    <property type="entry name" value="cas1_ECOLI"/>
    <property type="match status" value="1"/>
</dbReference>
<feature type="binding site" evidence="8">
    <location>
        <position position="213"/>
    </location>
    <ligand>
        <name>Mn(2+)</name>
        <dbReference type="ChEBI" id="CHEBI:29035"/>
    </ligand>
</feature>
<evidence type="ECO:0000256" key="6">
    <source>
        <dbReference type="ARBA" id="ARBA00023118"/>
    </source>
</evidence>
<dbReference type="InterPro" id="IPR019851">
    <property type="entry name" value="CRISPR-assoc_Cas1_ECOLI"/>
</dbReference>
<dbReference type="AlphaFoldDB" id="A0A212U5E9"/>
<dbReference type="GO" id="GO:0043571">
    <property type="term" value="P:maintenance of CRISPR repeat elements"/>
    <property type="evidence" value="ECO:0007669"/>
    <property type="project" value="UniProtKB-UniRule"/>
</dbReference>
<dbReference type="CDD" id="cd09719">
    <property type="entry name" value="Cas1_I-E"/>
    <property type="match status" value="1"/>
</dbReference>
<evidence type="ECO:0000256" key="7">
    <source>
        <dbReference type="ARBA" id="ARBA00023125"/>
    </source>
</evidence>
<keyword evidence="5 8" id="KW-0460">Magnesium</keyword>
<evidence type="ECO:0000313" key="10">
    <source>
        <dbReference type="Proteomes" id="UP000198122"/>
    </source>
</evidence>
<keyword evidence="7 8" id="KW-0238">DNA-binding</keyword>
<dbReference type="InterPro" id="IPR042206">
    <property type="entry name" value="CRISPR-assoc_Cas1_C"/>
</dbReference>
<dbReference type="Gene3D" id="3.100.10.20">
    <property type="entry name" value="CRISPR-associated endonuclease Cas1, N-terminal domain"/>
    <property type="match status" value="1"/>
</dbReference>
<dbReference type="HAMAP" id="MF_01470">
    <property type="entry name" value="Cas1"/>
    <property type="match status" value="1"/>
</dbReference>
<feature type="binding site" evidence="8">
    <location>
        <position position="146"/>
    </location>
    <ligand>
        <name>Mn(2+)</name>
        <dbReference type="ChEBI" id="CHEBI:29035"/>
    </ligand>
</feature>
<dbReference type="Gene3D" id="1.20.120.920">
    <property type="entry name" value="CRISPR-associated endonuclease Cas1, C-terminal domain"/>
    <property type="match status" value="1"/>
</dbReference>
<protein>
    <recommendedName>
        <fullName evidence="8">CRISPR-associated endonuclease Cas1</fullName>
        <ecNumber evidence="8">3.1.-.-</ecNumber>
    </recommendedName>
</protein>
<dbReference type="GO" id="GO:0003677">
    <property type="term" value="F:DNA binding"/>
    <property type="evidence" value="ECO:0007669"/>
    <property type="project" value="UniProtKB-KW"/>
</dbReference>
<keyword evidence="8" id="KW-0464">Manganese</keyword>
<dbReference type="Proteomes" id="UP000198122">
    <property type="component" value="Unassembled WGS sequence"/>
</dbReference>
<dbReference type="InterPro" id="IPR050646">
    <property type="entry name" value="Cas1"/>
</dbReference>
<dbReference type="GO" id="GO:0046872">
    <property type="term" value="F:metal ion binding"/>
    <property type="evidence" value="ECO:0007669"/>
    <property type="project" value="UniProtKB-UniRule"/>
</dbReference>
<feature type="binding site" evidence="8">
    <location>
        <position position="226"/>
    </location>
    <ligand>
        <name>Mn(2+)</name>
        <dbReference type="ChEBI" id="CHEBI:29035"/>
    </ligand>
</feature>
<gene>
    <name evidence="8" type="primary">cas1</name>
    <name evidence="9" type="ORF">SAMN05445756_1987</name>
</gene>
<comment type="cofactor">
    <cofactor evidence="8">
        <name>Mg(2+)</name>
        <dbReference type="ChEBI" id="CHEBI:18420"/>
    </cofactor>
    <cofactor evidence="8">
        <name>Mn(2+)</name>
        <dbReference type="ChEBI" id="CHEBI:29035"/>
    </cofactor>
</comment>
<name>A0A212U5E9_9MICO</name>
<keyword evidence="10" id="KW-1185">Reference proteome</keyword>
<dbReference type="InterPro" id="IPR002729">
    <property type="entry name" value="CRISPR-assoc_Cas1"/>
</dbReference>